<dbReference type="OMA" id="GYLPWIT"/>
<evidence type="ECO:0000256" key="1">
    <source>
        <dbReference type="ARBA" id="ARBA00004167"/>
    </source>
</evidence>
<dbReference type="InterPro" id="IPR051694">
    <property type="entry name" value="Immunoregulatory_rcpt-like"/>
</dbReference>
<gene>
    <name evidence="7" type="ORF">SAMD00023353_11100130</name>
</gene>
<comment type="subcellular location">
    <subcellularLocation>
        <location evidence="1">Membrane</location>
        <topology evidence="1">Single-pass membrane protein</topology>
    </subcellularLocation>
</comment>
<evidence type="ECO:0000256" key="4">
    <source>
        <dbReference type="ARBA" id="ARBA00023136"/>
    </source>
</evidence>
<dbReference type="EMBL" id="DF977556">
    <property type="protein sequence ID" value="GAP93151.1"/>
    <property type="molecule type" value="Genomic_DNA"/>
</dbReference>
<accession>A0A1W2TWT9</accession>
<evidence type="ECO:0000256" key="5">
    <source>
        <dbReference type="SAM" id="MobiDB-lite"/>
    </source>
</evidence>
<organism evidence="7">
    <name type="scientific">Rosellinia necatrix</name>
    <name type="common">White root-rot fungus</name>
    <dbReference type="NCBI Taxonomy" id="77044"/>
    <lineage>
        <taxon>Eukaryota</taxon>
        <taxon>Fungi</taxon>
        <taxon>Dikarya</taxon>
        <taxon>Ascomycota</taxon>
        <taxon>Pezizomycotina</taxon>
        <taxon>Sordariomycetes</taxon>
        <taxon>Xylariomycetidae</taxon>
        <taxon>Xylariales</taxon>
        <taxon>Xylariaceae</taxon>
        <taxon>Rosellinia</taxon>
    </lineage>
</organism>
<sequence length="339" mass="35429">MAERRQAKSLTNLGPLPTNFAVASSCSQNLDDVYKLYTTSSDWYYLLQGPVRQTGCYPSGYDGGRDLYYSPARCPTGFTSACESSNVAGTITETVLRCCPTNANLVCHDTVTYGWEETLGCYNPVDQSTTSTTWTVTQVTDGTTSVITSAGFIGGVNAYQIQVGFQSTDFTTSSSTTRKTTTSTRKTASTAQPTSGSSSSSGGSGSTKHKTKKGSLSGGAAAGAAIGAIVGVLLLAAVVWRFMRNRRRRKAEAEGEGGDAAAAAAVVAEDEKIDEKQDPSSPPKVVHEMGAGEPAVELESSAPSYAGDTPRMGTATTSAPRVDAPYSDDPPTAGYYGPR</sequence>
<dbReference type="AlphaFoldDB" id="A0A1W2TWT9"/>
<protein>
    <submittedName>
        <fullName evidence="7">Putative Gag polyprotein</fullName>
    </submittedName>
</protein>
<keyword evidence="2 6" id="KW-0812">Transmembrane</keyword>
<reference evidence="7" key="1">
    <citation type="submission" date="2016-03" db="EMBL/GenBank/DDBJ databases">
        <title>Draft genome sequence of Rosellinia necatrix.</title>
        <authorList>
            <person name="Kanematsu S."/>
        </authorList>
    </citation>
    <scope>NUCLEOTIDE SEQUENCE [LARGE SCALE GENOMIC DNA]</scope>
    <source>
        <strain evidence="7">W97</strain>
    </source>
</reference>
<proteinExistence type="predicted"/>
<dbReference type="GO" id="GO:0071944">
    <property type="term" value="C:cell periphery"/>
    <property type="evidence" value="ECO:0007669"/>
    <property type="project" value="UniProtKB-ARBA"/>
</dbReference>
<evidence type="ECO:0000313" key="7">
    <source>
        <dbReference type="EMBL" id="GAP93151.1"/>
    </source>
</evidence>
<evidence type="ECO:0000313" key="8">
    <source>
        <dbReference type="Proteomes" id="UP000054516"/>
    </source>
</evidence>
<evidence type="ECO:0000256" key="2">
    <source>
        <dbReference type="ARBA" id="ARBA00022692"/>
    </source>
</evidence>
<evidence type="ECO:0000256" key="6">
    <source>
        <dbReference type="SAM" id="Phobius"/>
    </source>
</evidence>
<keyword evidence="3 6" id="KW-1133">Transmembrane helix</keyword>
<feature type="region of interest" description="Disordered" evidence="5">
    <location>
        <begin position="250"/>
        <end position="339"/>
    </location>
</feature>
<dbReference type="OrthoDB" id="4770059at2759"/>
<feature type="compositionally biased region" description="Basic and acidic residues" evidence="5">
    <location>
        <begin position="269"/>
        <end position="278"/>
    </location>
</feature>
<dbReference type="GO" id="GO:0016020">
    <property type="term" value="C:membrane"/>
    <property type="evidence" value="ECO:0007669"/>
    <property type="project" value="UniProtKB-SubCell"/>
</dbReference>
<evidence type="ECO:0000256" key="3">
    <source>
        <dbReference type="ARBA" id="ARBA00022989"/>
    </source>
</evidence>
<feature type="transmembrane region" description="Helical" evidence="6">
    <location>
        <begin position="216"/>
        <end position="240"/>
    </location>
</feature>
<dbReference type="Proteomes" id="UP000054516">
    <property type="component" value="Unassembled WGS sequence"/>
</dbReference>
<keyword evidence="4 6" id="KW-0472">Membrane</keyword>
<feature type="region of interest" description="Disordered" evidence="5">
    <location>
        <begin position="170"/>
        <end position="217"/>
    </location>
</feature>
<dbReference type="PANTHER" id="PTHR15549">
    <property type="entry name" value="PAIRED IMMUNOGLOBULIN-LIKE TYPE 2 RECEPTOR"/>
    <property type="match status" value="1"/>
</dbReference>
<feature type="compositionally biased region" description="Low complexity" evidence="5">
    <location>
        <begin position="171"/>
        <end position="201"/>
    </location>
</feature>
<keyword evidence="8" id="KW-1185">Reference proteome</keyword>
<name>A0A1W2TWT9_ROSNE</name>
<dbReference type="PROSITE" id="PS51257">
    <property type="entry name" value="PROKAR_LIPOPROTEIN"/>
    <property type="match status" value="1"/>
</dbReference>